<dbReference type="EMBL" id="JARBHB010000014">
    <property type="protein sequence ID" value="KAJ8869125.1"/>
    <property type="molecule type" value="Genomic_DNA"/>
</dbReference>
<proteinExistence type="predicted"/>
<comment type="caution">
    <text evidence="1">The sequence shown here is derived from an EMBL/GenBank/DDBJ whole genome shotgun (WGS) entry which is preliminary data.</text>
</comment>
<protein>
    <submittedName>
        <fullName evidence="1">Uncharacterized protein</fullName>
    </submittedName>
</protein>
<accession>A0ABQ9G9M5</accession>
<organism evidence="1 2">
    <name type="scientific">Dryococelus australis</name>
    <dbReference type="NCBI Taxonomy" id="614101"/>
    <lineage>
        <taxon>Eukaryota</taxon>
        <taxon>Metazoa</taxon>
        <taxon>Ecdysozoa</taxon>
        <taxon>Arthropoda</taxon>
        <taxon>Hexapoda</taxon>
        <taxon>Insecta</taxon>
        <taxon>Pterygota</taxon>
        <taxon>Neoptera</taxon>
        <taxon>Polyneoptera</taxon>
        <taxon>Phasmatodea</taxon>
        <taxon>Verophasmatodea</taxon>
        <taxon>Anareolatae</taxon>
        <taxon>Phasmatidae</taxon>
        <taxon>Eurycanthinae</taxon>
        <taxon>Dryococelus</taxon>
    </lineage>
</organism>
<evidence type="ECO:0000313" key="2">
    <source>
        <dbReference type="Proteomes" id="UP001159363"/>
    </source>
</evidence>
<keyword evidence="2" id="KW-1185">Reference proteome</keyword>
<reference evidence="1 2" key="1">
    <citation type="submission" date="2023-02" db="EMBL/GenBank/DDBJ databases">
        <title>LHISI_Scaffold_Assembly.</title>
        <authorList>
            <person name="Stuart O.P."/>
            <person name="Cleave R."/>
            <person name="Magrath M.J.L."/>
            <person name="Mikheyev A.S."/>
        </authorList>
    </citation>
    <scope>NUCLEOTIDE SEQUENCE [LARGE SCALE GENOMIC DNA]</scope>
    <source>
        <strain evidence="1">Daus_M_001</strain>
        <tissue evidence="1">Leg muscle</tissue>
    </source>
</reference>
<sequence>MPDRTFQTRPIKTQVRICIQYSFFSTQRKICAHYALHTKTVHKKRKYNCIRIKENDIAASMEQPLNNIVYCFDMQAVIPLPCGNVSIFYYNRKLNALNFTIYDLTKRANEIASFLYDFLKSVGAKSTSYVTLIIARDDATHSLIERKKKQALKSGPLFVPSQIGTIAQVAKTTGKPYKVQKVDTTAILGWKSFYQLQEN</sequence>
<dbReference type="Proteomes" id="UP001159363">
    <property type="component" value="Chromosome 13"/>
</dbReference>
<evidence type="ECO:0000313" key="1">
    <source>
        <dbReference type="EMBL" id="KAJ8869125.1"/>
    </source>
</evidence>
<name>A0ABQ9G9M5_9NEOP</name>
<gene>
    <name evidence="1" type="ORF">PR048_030693</name>
</gene>